<keyword evidence="3" id="KW-1185">Reference proteome</keyword>
<evidence type="ECO:0000313" key="2">
    <source>
        <dbReference type="EMBL" id="MED6171069.1"/>
    </source>
</evidence>
<accession>A0ABU6VCZ8</accession>
<organism evidence="2 3">
    <name type="scientific">Stylosanthes scabra</name>
    <dbReference type="NCBI Taxonomy" id="79078"/>
    <lineage>
        <taxon>Eukaryota</taxon>
        <taxon>Viridiplantae</taxon>
        <taxon>Streptophyta</taxon>
        <taxon>Embryophyta</taxon>
        <taxon>Tracheophyta</taxon>
        <taxon>Spermatophyta</taxon>
        <taxon>Magnoliopsida</taxon>
        <taxon>eudicotyledons</taxon>
        <taxon>Gunneridae</taxon>
        <taxon>Pentapetalae</taxon>
        <taxon>rosids</taxon>
        <taxon>fabids</taxon>
        <taxon>Fabales</taxon>
        <taxon>Fabaceae</taxon>
        <taxon>Papilionoideae</taxon>
        <taxon>50 kb inversion clade</taxon>
        <taxon>dalbergioids sensu lato</taxon>
        <taxon>Dalbergieae</taxon>
        <taxon>Pterocarpus clade</taxon>
        <taxon>Stylosanthes</taxon>
    </lineage>
</organism>
<sequence>MLPSRVRKNLEDSYQWEPIHEWVVLKMVEVNFDVFLKEFGKEIFSVQSYPSIVHEESMYSSDETHMGKEARDSDGQTVASELEAEGDQSRMEDREVQEAGREKGITIVKDLRDPLIEVINVKRSEAEGINASRVCRAVEVFFIEVNQIINKKKGNDGITYEERVENGEGEHMKADGIILSEAHLGI</sequence>
<evidence type="ECO:0000256" key="1">
    <source>
        <dbReference type="SAM" id="MobiDB-lite"/>
    </source>
</evidence>
<protein>
    <submittedName>
        <fullName evidence="2">Uncharacterized protein</fullName>
    </submittedName>
</protein>
<name>A0ABU6VCZ8_9FABA</name>
<feature type="compositionally biased region" description="Basic and acidic residues" evidence="1">
    <location>
        <begin position="87"/>
        <end position="99"/>
    </location>
</feature>
<evidence type="ECO:0000313" key="3">
    <source>
        <dbReference type="Proteomes" id="UP001341840"/>
    </source>
</evidence>
<proteinExistence type="predicted"/>
<comment type="caution">
    <text evidence="2">The sequence shown here is derived from an EMBL/GenBank/DDBJ whole genome shotgun (WGS) entry which is preliminary data.</text>
</comment>
<feature type="region of interest" description="Disordered" evidence="1">
    <location>
        <begin position="60"/>
        <end position="99"/>
    </location>
</feature>
<dbReference type="Proteomes" id="UP001341840">
    <property type="component" value="Unassembled WGS sequence"/>
</dbReference>
<gene>
    <name evidence="2" type="ORF">PIB30_037185</name>
</gene>
<dbReference type="EMBL" id="JASCZI010151220">
    <property type="protein sequence ID" value="MED6171069.1"/>
    <property type="molecule type" value="Genomic_DNA"/>
</dbReference>
<feature type="compositionally biased region" description="Basic and acidic residues" evidence="1">
    <location>
        <begin position="60"/>
        <end position="74"/>
    </location>
</feature>
<reference evidence="2 3" key="1">
    <citation type="journal article" date="2023" name="Plants (Basel)">
        <title>Bridging the Gap: Combining Genomics and Transcriptomics Approaches to Understand Stylosanthes scabra, an Orphan Legume from the Brazilian Caatinga.</title>
        <authorList>
            <person name="Ferreira-Neto J.R.C."/>
            <person name="da Silva M.D."/>
            <person name="Binneck E."/>
            <person name="de Melo N.F."/>
            <person name="da Silva R.H."/>
            <person name="de Melo A.L.T.M."/>
            <person name="Pandolfi V."/>
            <person name="Bustamante F.O."/>
            <person name="Brasileiro-Vidal A.C."/>
            <person name="Benko-Iseppon A.M."/>
        </authorList>
    </citation>
    <scope>NUCLEOTIDE SEQUENCE [LARGE SCALE GENOMIC DNA]</scope>
    <source>
        <tissue evidence="2">Leaves</tissue>
    </source>
</reference>